<evidence type="ECO:0000313" key="2">
    <source>
        <dbReference type="EMBL" id="KAK9073045.1"/>
    </source>
</evidence>
<organism evidence="2 3">
    <name type="scientific">Deinandra increscens subsp. villosa</name>
    <dbReference type="NCBI Taxonomy" id="3103831"/>
    <lineage>
        <taxon>Eukaryota</taxon>
        <taxon>Viridiplantae</taxon>
        <taxon>Streptophyta</taxon>
        <taxon>Embryophyta</taxon>
        <taxon>Tracheophyta</taxon>
        <taxon>Spermatophyta</taxon>
        <taxon>Magnoliopsida</taxon>
        <taxon>eudicotyledons</taxon>
        <taxon>Gunneridae</taxon>
        <taxon>Pentapetalae</taxon>
        <taxon>asterids</taxon>
        <taxon>campanulids</taxon>
        <taxon>Asterales</taxon>
        <taxon>Asteraceae</taxon>
        <taxon>Asteroideae</taxon>
        <taxon>Heliantheae alliance</taxon>
        <taxon>Madieae</taxon>
        <taxon>Madiinae</taxon>
        <taxon>Deinandra</taxon>
    </lineage>
</organism>
<dbReference type="EMBL" id="JBCNJP010000009">
    <property type="protein sequence ID" value="KAK9073045.1"/>
    <property type="molecule type" value="Genomic_DNA"/>
</dbReference>
<accession>A0AAP0DDC0</accession>
<dbReference type="Proteomes" id="UP001408789">
    <property type="component" value="Unassembled WGS sequence"/>
</dbReference>
<feature type="compositionally biased region" description="Polar residues" evidence="1">
    <location>
        <begin position="18"/>
        <end position="39"/>
    </location>
</feature>
<proteinExistence type="predicted"/>
<evidence type="ECO:0000313" key="3">
    <source>
        <dbReference type="Proteomes" id="UP001408789"/>
    </source>
</evidence>
<keyword evidence="3" id="KW-1185">Reference proteome</keyword>
<gene>
    <name evidence="2" type="ORF">SSX86_007367</name>
</gene>
<sequence>MATQPRKLNLDAPLLSTRRPNSGSGSTTGHPNSRSASWDSRNRVPFSWELTAGKPKDTGTQLTQLHHDFPVPPPRPPPGRKIVESEYYDGDDDFSDAMDALSLSAAIDMVESAEMAKRGSNMLDGMELDSGGNQSPSFIIQRFLSDAKALAVSSGLPIPKSINHQSDKCKPQMINAPPKGCGLGLEGLLPWRTKHKHKQPCGVKSPVRVTSASVKSQWGWRPKHK</sequence>
<comment type="caution">
    <text evidence="2">The sequence shown here is derived from an EMBL/GenBank/DDBJ whole genome shotgun (WGS) entry which is preliminary data.</text>
</comment>
<dbReference type="Pfam" id="PF05097">
    <property type="entry name" value="DUF688"/>
    <property type="match status" value="1"/>
</dbReference>
<feature type="region of interest" description="Disordered" evidence="1">
    <location>
        <begin position="1"/>
        <end position="78"/>
    </location>
</feature>
<dbReference type="PANTHER" id="PTHR33671:SF1">
    <property type="entry name" value="DUF688 FAMILY PROTEIN"/>
    <property type="match status" value="1"/>
</dbReference>
<protein>
    <submittedName>
        <fullName evidence="2">Uncharacterized protein</fullName>
    </submittedName>
</protein>
<dbReference type="InterPro" id="IPR007789">
    <property type="entry name" value="DUF688"/>
</dbReference>
<evidence type="ECO:0000256" key="1">
    <source>
        <dbReference type="SAM" id="MobiDB-lite"/>
    </source>
</evidence>
<dbReference type="PANTHER" id="PTHR33671">
    <property type="entry name" value="N-METHYLTRANSFERASE, PUTATIVE (DUF688)-RELATED"/>
    <property type="match status" value="1"/>
</dbReference>
<reference evidence="2 3" key="1">
    <citation type="submission" date="2024-04" db="EMBL/GenBank/DDBJ databases">
        <title>The reference genome of an endangered Asteraceae, Deinandra increscens subsp. villosa, native to the Central Coast of California.</title>
        <authorList>
            <person name="Guilliams M."/>
            <person name="Hasenstab-Lehman K."/>
            <person name="Meyer R."/>
            <person name="Mcevoy S."/>
        </authorList>
    </citation>
    <scope>NUCLEOTIDE SEQUENCE [LARGE SCALE GENOMIC DNA]</scope>
    <source>
        <tissue evidence="2">Leaf</tissue>
    </source>
</reference>
<name>A0AAP0DDC0_9ASTR</name>
<feature type="region of interest" description="Disordered" evidence="1">
    <location>
        <begin position="196"/>
        <end position="225"/>
    </location>
</feature>
<dbReference type="AlphaFoldDB" id="A0AAP0DDC0"/>